<dbReference type="GO" id="GO:0046872">
    <property type="term" value="F:metal ion binding"/>
    <property type="evidence" value="ECO:0007669"/>
    <property type="project" value="InterPro"/>
</dbReference>
<dbReference type="Proteomes" id="UP001151699">
    <property type="component" value="Chromosome X"/>
</dbReference>
<dbReference type="PANTHER" id="PTHR20910">
    <property type="entry name" value="AGAP001623-PA"/>
    <property type="match status" value="1"/>
</dbReference>
<dbReference type="InterPro" id="IPR036423">
    <property type="entry name" value="SOD-like_Cu/Zn_dom_sf"/>
</dbReference>
<reference evidence="3" key="1">
    <citation type="submission" date="2022-07" db="EMBL/GenBank/DDBJ databases">
        <authorList>
            <person name="Trinca V."/>
            <person name="Uliana J.V.C."/>
            <person name="Torres T.T."/>
            <person name="Ward R.J."/>
            <person name="Monesi N."/>
        </authorList>
    </citation>
    <scope>NUCLEOTIDE SEQUENCE</scope>
    <source>
        <strain evidence="3">HSMRA1968</strain>
        <tissue evidence="3">Whole embryos</tissue>
    </source>
</reference>
<dbReference type="OrthoDB" id="159229at2759"/>
<evidence type="ECO:0000313" key="3">
    <source>
        <dbReference type="EMBL" id="KAJ6637646.1"/>
    </source>
</evidence>
<dbReference type="PANTHER" id="PTHR20910:SF1">
    <property type="entry name" value="SUPEROXIDE DISMUTASE COPPER_ZINC BINDING DOMAIN-CONTAINING PROTEIN"/>
    <property type="match status" value="1"/>
</dbReference>
<feature type="signal peptide" evidence="1">
    <location>
        <begin position="1"/>
        <end position="24"/>
    </location>
</feature>
<comment type="caution">
    <text evidence="3">The sequence shown here is derived from an EMBL/GenBank/DDBJ whole genome shotgun (WGS) entry which is preliminary data.</text>
</comment>
<organism evidence="3 4">
    <name type="scientific">Pseudolycoriella hygida</name>
    <dbReference type="NCBI Taxonomy" id="35572"/>
    <lineage>
        <taxon>Eukaryota</taxon>
        <taxon>Metazoa</taxon>
        <taxon>Ecdysozoa</taxon>
        <taxon>Arthropoda</taxon>
        <taxon>Hexapoda</taxon>
        <taxon>Insecta</taxon>
        <taxon>Pterygota</taxon>
        <taxon>Neoptera</taxon>
        <taxon>Endopterygota</taxon>
        <taxon>Diptera</taxon>
        <taxon>Nematocera</taxon>
        <taxon>Sciaroidea</taxon>
        <taxon>Sciaridae</taxon>
        <taxon>Pseudolycoriella</taxon>
    </lineage>
</organism>
<name>A0A9Q0MTD8_9DIPT</name>
<dbReference type="InterPro" id="IPR001424">
    <property type="entry name" value="SOD_Cu_Zn_dom"/>
</dbReference>
<dbReference type="EMBL" id="WJQU01000003">
    <property type="protein sequence ID" value="KAJ6637646.1"/>
    <property type="molecule type" value="Genomic_DNA"/>
</dbReference>
<feature type="chain" id="PRO_5040478079" description="Superoxide dismutase copper/zinc binding domain-containing protein" evidence="1">
    <location>
        <begin position="25"/>
        <end position="1132"/>
    </location>
</feature>
<feature type="domain" description="Superoxide dismutase copper/zinc binding" evidence="2">
    <location>
        <begin position="676"/>
        <end position="799"/>
    </location>
</feature>
<proteinExistence type="predicted"/>
<dbReference type="GO" id="GO:0006801">
    <property type="term" value="P:superoxide metabolic process"/>
    <property type="evidence" value="ECO:0007669"/>
    <property type="project" value="InterPro"/>
</dbReference>
<sequence>MKFLINGKFYFCYLLCIFQHQVNSLNLIAYVSQNGLFGHFQFSQYTNNEIKITSELSTTLQYPDQIWSWGISEFPVDYSIVDSRRCSDEQLGKQLINFDDTLGYLTLPGNETTTWFSNITLTGGKGLWGKSLVLANPNTGFTICATISTKEQDIDHLAEARFHSKISGSIYFRWLSAKRSDHSDTLIYSDLYHNHRSTDNDGAYYTSNSWKLYITDIFDDKSDKPEENCNVLQLVFDPENLANGKSIGDVDSRLGNIKIASKMKSMRQIFQDDLLKLLPNDLTGPQRQLYVVVFDSVHKENFLGCAKIRHVRSRLVKSTINNAGIKGEITLQQKYKFEPTWVKFKFGAVSNEFRENVELVRSVSRILITDLPPNPVFADKTDYCSSSGKVFNPTNVDLRDIPPNGLGTQDQYPIGDITGKLKSRNPAELSAEYWDIYLPLEGSNSIVHRGFVIEKNNNSDTSVTPESKHLTCGTLTLYDPTTLYQTAMFTAEVLFRYPIVGRILFRQPRDESWVDTTVIVEYLIHADGSSLNKSIDHRWAIHHHPPGKDFYNWTARCLSAGDVYNPYKVNFEKDLPTECFKVNVGICRLGDLFNRLGTLAIAGRKAERDVSRKMFTDVNLPLSGHNNILGKSLVIYDDFGPVARGERLACSIIGGYHWRKAVARDWYANGVPLTLSGKLEIFQQSEYDLTNVDVHFKDLNDNKGYHVHITPIESDLEFPCEDSSLYGHWNPRDVDPKKSPHPAMGTSDQYELGDLSGKFGTLENAEEYAGAYNDTILPLYGYETVLGRSIVIHKRIDNIRWACSTLERGYSPQEAREIRAIASFHHPNGFAYGYIRFTQLIHNDGSKSDTVIEVKLQHPGENDRNITFNHHWNIFVNPVGVDATVQQTITRCVAGGYIWNPFYTQLADPLNVDLYRAECGSDNPLRCYVGDVSARVGTIDIGNKRVVFSDQNFPLEGSQSAVGRSIVIFGPNYSAERFACANIEPDHDIVKYINLQKPPKFVVAQFLEDVRHVMGLPKWMLSIDSRKTKTLHNDACIQMIVHFKGAQAHQIEIDFSKLLTKGRLDDPIIRIPGYVNPKRKKTLSYRICSVRDPNEKNKKFILRPSTQRSSGCSIKVAGIVLFVSLMLLSITI</sequence>
<gene>
    <name evidence="3" type="ORF">Bhyg_10377</name>
</gene>
<dbReference type="Pfam" id="PF00080">
    <property type="entry name" value="Sod_Cu"/>
    <property type="match status" value="1"/>
</dbReference>
<dbReference type="Gene3D" id="2.60.40.200">
    <property type="entry name" value="Superoxide dismutase, copper/zinc binding domain"/>
    <property type="match status" value="4"/>
</dbReference>
<dbReference type="AlphaFoldDB" id="A0A9Q0MTD8"/>
<dbReference type="InterPro" id="IPR053257">
    <property type="entry name" value="Cu-only_SOD"/>
</dbReference>
<dbReference type="SUPFAM" id="SSF49329">
    <property type="entry name" value="Cu,Zn superoxide dismutase-like"/>
    <property type="match status" value="4"/>
</dbReference>
<keyword evidence="4" id="KW-1185">Reference proteome</keyword>
<accession>A0A9Q0MTD8</accession>
<evidence type="ECO:0000313" key="4">
    <source>
        <dbReference type="Proteomes" id="UP001151699"/>
    </source>
</evidence>
<evidence type="ECO:0000259" key="2">
    <source>
        <dbReference type="Pfam" id="PF00080"/>
    </source>
</evidence>
<protein>
    <recommendedName>
        <fullName evidence="2">Superoxide dismutase copper/zinc binding domain-containing protein</fullName>
    </recommendedName>
</protein>
<evidence type="ECO:0000256" key="1">
    <source>
        <dbReference type="SAM" id="SignalP"/>
    </source>
</evidence>
<keyword evidence="1" id="KW-0732">Signal</keyword>